<organism evidence="2 3">
    <name type="scientific">Solidesulfovibrio aerotolerans</name>
    <dbReference type="NCBI Taxonomy" id="295255"/>
    <lineage>
        <taxon>Bacteria</taxon>
        <taxon>Pseudomonadati</taxon>
        <taxon>Thermodesulfobacteriota</taxon>
        <taxon>Desulfovibrionia</taxon>
        <taxon>Desulfovibrionales</taxon>
        <taxon>Desulfovibrionaceae</taxon>
        <taxon>Solidesulfovibrio</taxon>
    </lineage>
</organism>
<dbReference type="Pfam" id="PF04465">
    <property type="entry name" value="DUF499"/>
    <property type="match status" value="1"/>
</dbReference>
<dbReference type="Proteomes" id="UP000482487">
    <property type="component" value="Unassembled WGS sequence"/>
</dbReference>
<feature type="compositionally biased region" description="Basic and acidic residues" evidence="1">
    <location>
        <begin position="858"/>
        <end position="874"/>
    </location>
</feature>
<sequence>MSLKPWREIAVPHEDVLKGTFKQAEFAADLSRVHAGTATAEYQDPALFFQRTFITEGMRLLLDSVVKRLSGRGGDPVIQLQTAFGGGKTHTMLAVYHLVSRDGGKTMVSDLQGVPAILDAAGITELPHAKVVVLDGITSSPNQPVVREGQTIRTLWGDLAWQLGKADGYALVADADSSGTSPGKAVLETLIGRYSPCVILVDELVGYVRQFAEGVTLTGGTLDSNLSFVQALTEALKAVPTAVLLASLPESDREAGSQRGVQALSALSHYFGRIQALWKPVATEEAFEIVRRRLFTDINDKAAAESVCRAFADYYTANGDSFPRDTQESHYFDRLMQAYPIHPEVFDRLYEDWSSLANFQRTRGVLKLMAKVIHRLWKDNDKDPLIMPGSFPLADADTRNEVIYYLPQGWDPVVEKDIDGERAETTEIESFDTRLGSVQACRRTARTIFLGSAPSTPNQMVRGIGVERITLGAAHPGQQVGLYKDALRRLVDRLHYLNSGNDRFWFDTRPNLRREMEDRKRRFQDKEDIFPFIREHVKKAFQGNGVFNATHVFTGSSDVPDDWQLRLVVLPPDAALSKSGPSFALEQAGKILKNRGDQPRFKQNRLIFLVADGDTVNRLKDQVRSTLAWQSIVSDIKEMKLNLDQFQARQAGKSLTDAEDALRRMIRETYKWLVAPMQEAQPGKGMSDVKWEQFQINAGTPNLTQEIERVLKENELLITAWAPIHLAKVLKDWFWKDDVKEFSALKVWQQTCQQLYLPRLKDDAVFQKTMMDGAKGHDFFGFAQGKEDGGYLGFACSPSSELLLSNALLLIEPTAAAAAYQHQVEAQRAAEEAERIAIAKKNSNSQGVEEEDSLDENSTGKEKTTDEKTGKDKKEVAESVKKHFYCNIDLDPILAKKQFSDLVDEVVSQFTSRHGVKVEIAIEIRADSSIGFDGGVQRSVKENCNVLNFKNAEFES</sequence>
<dbReference type="AlphaFoldDB" id="A0A7C9N4B7"/>
<reference evidence="2 3" key="1">
    <citation type="submission" date="2020-01" db="EMBL/GenBank/DDBJ databases">
        <title>Genome sequence of Desulfovibrio aerotolerans DSM 16695(T).</title>
        <authorList>
            <person name="Karnachuk O."/>
            <person name="Avakyan M."/>
            <person name="Mardanov A."/>
            <person name="Kadnikov V."/>
            <person name="Ravin N."/>
        </authorList>
    </citation>
    <scope>NUCLEOTIDE SEQUENCE [LARGE SCALE GENOMIC DNA]</scope>
    <source>
        <strain evidence="2 3">DSM 16695</strain>
    </source>
</reference>
<comment type="caution">
    <text evidence="2">The sequence shown here is derived from an EMBL/GenBank/DDBJ whole genome shotgun (WGS) entry which is preliminary data.</text>
</comment>
<accession>A0A7C9N4B7</accession>
<keyword evidence="3" id="KW-1185">Reference proteome</keyword>
<evidence type="ECO:0000313" key="3">
    <source>
        <dbReference type="Proteomes" id="UP000482487"/>
    </source>
</evidence>
<dbReference type="InterPro" id="IPR007555">
    <property type="entry name" value="DUF499"/>
</dbReference>
<dbReference type="EMBL" id="WVUD01000063">
    <property type="protein sequence ID" value="MYL85191.1"/>
    <property type="molecule type" value="Genomic_DNA"/>
</dbReference>
<feature type="region of interest" description="Disordered" evidence="1">
    <location>
        <begin position="839"/>
        <end position="874"/>
    </location>
</feature>
<proteinExistence type="predicted"/>
<dbReference type="RefSeq" id="WP_160963929.1">
    <property type="nucleotide sequence ID" value="NZ_WVUD01000063.1"/>
</dbReference>
<protein>
    <submittedName>
        <fullName evidence="2">DUF499 domain-containing protein</fullName>
    </submittedName>
</protein>
<evidence type="ECO:0000256" key="1">
    <source>
        <dbReference type="SAM" id="MobiDB-lite"/>
    </source>
</evidence>
<name>A0A7C9N4B7_9BACT</name>
<dbReference type="OrthoDB" id="9757917at2"/>
<evidence type="ECO:0000313" key="2">
    <source>
        <dbReference type="EMBL" id="MYL85191.1"/>
    </source>
</evidence>
<gene>
    <name evidence="2" type="ORF">GTA51_19005</name>
</gene>